<keyword evidence="5 6" id="KW-0472">Membrane</keyword>
<dbReference type="InterPro" id="IPR036259">
    <property type="entry name" value="MFS_trans_sf"/>
</dbReference>
<keyword evidence="9" id="KW-1185">Reference proteome</keyword>
<protein>
    <submittedName>
        <fullName evidence="8">MFS transporter</fullName>
    </submittedName>
</protein>
<evidence type="ECO:0000256" key="5">
    <source>
        <dbReference type="ARBA" id="ARBA00023136"/>
    </source>
</evidence>
<evidence type="ECO:0000313" key="9">
    <source>
        <dbReference type="Proteomes" id="UP000466607"/>
    </source>
</evidence>
<feature type="transmembrane region" description="Helical" evidence="6">
    <location>
        <begin position="5"/>
        <end position="23"/>
    </location>
</feature>
<dbReference type="InterPro" id="IPR050189">
    <property type="entry name" value="MFS_Efflux_Transporters"/>
</dbReference>
<feature type="transmembrane region" description="Helical" evidence="6">
    <location>
        <begin position="323"/>
        <end position="344"/>
    </location>
</feature>
<dbReference type="Proteomes" id="UP000466607">
    <property type="component" value="Chromosome"/>
</dbReference>
<feature type="domain" description="Major facilitator superfamily (MFS) profile" evidence="7">
    <location>
        <begin position="5"/>
        <end position="375"/>
    </location>
</feature>
<dbReference type="Gene3D" id="1.20.1250.20">
    <property type="entry name" value="MFS general substrate transporter like domains"/>
    <property type="match status" value="2"/>
</dbReference>
<evidence type="ECO:0000256" key="2">
    <source>
        <dbReference type="ARBA" id="ARBA00022475"/>
    </source>
</evidence>
<feature type="transmembrane region" description="Helical" evidence="6">
    <location>
        <begin position="99"/>
        <end position="124"/>
    </location>
</feature>
<feature type="transmembrane region" description="Helical" evidence="6">
    <location>
        <begin position="241"/>
        <end position="259"/>
    </location>
</feature>
<dbReference type="PANTHER" id="PTHR43124">
    <property type="entry name" value="PURINE EFFLUX PUMP PBUE"/>
    <property type="match status" value="1"/>
</dbReference>
<feature type="transmembrane region" description="Helical" evidence="6">
    <location>
        <begin position="350"/>
        <end position="369"/>
    </location>
</feature>
<evidence type="ECO:0000256" key="4">
    <source>
        <dbReference type="ARBA" id="ARBA00022989"/>
    </source>
</evidence>
<feature type="transmembrane region" description="Helical" evidence="6">
    <location>
        <begin position="161"/>
        <end position="181"/>
    </location>
</feature>
<evidence type="ECO:0000256" key="6">
    <source>
        <dbReference type="SAM" id="Phobius"/>
    </source>
</evidence>
<dbReference type="RefSeq" id="WP_134053457.1">
    <property type="nucleotide sequence ID" value="NZ_AP022586.1"/>
</dbReference>
<dbReference type="GO" id="GO:0022857">
    <property type="term" value="F:transmembrane transporter activity"/>
    <property type="evidence" value="ECO:0007669"/>
    <property type="project" value="InterPro"/>
</dbReference>
<feature type="transmembrane region" description="Helical" evidence="6">
    <location>
        <begin position="75"/>
        <end position="93"/>
    </location>
</feature>
<evidence type="ECO:0000256" key="3">
    <source>
        <dbReference type="ARBA" id="ARBA00022692"/>
    </source>
</evidence>
<gene>
    <name evidence="8" type="ORF">MLIT_26490</name>
</gene>
<dbReference type="Pfam" id="PF06779">
    <property type="entry name" value="MFS_4"/>
    <property type="match status" value="1"/>
</dbReference>
<feature type="transmembrane region" description="Helical" evidence="6">
    <location>
        <begin position="136"/>
        <end position="155"/>
    </location>
</feature>
<sequence>MQRSFYFVVGAGACLIGCCYGFARFAYGLFSPVFTDTFELTSTAFGLIGAGSYVGYCAAIVLSIVLTERLGPRRVAVGAGVVATVGISTVAAAPSTLFLAVGILVAGCSTGIASPPLAAAVAHLMRGAVADRAQTIVNAGTGIGVVVSGPVALLLFGHWRIAWALFAAITAVVTVWAARVVPSVGATEPSGLRERTVRPGTFGLVVASLIAGVASIAVWNFGREVITSVGGAGPVVSSVSWTVLGAAGIAGAFGGALVARIGLRPAWVLTTVAMAAATLALAVGSTHLVVILAAPGMFGAAYVAMSGLLLLWSVRVYPDRTAFGVGLSFFTLAVGQALGAPAVGALIDSAGAQTAFGACAVFGLLALLLRPATEDTPVTAPA</sequence>
<dbReference type="InterPro" id="IPR010645">
    <property type="entry name" value="MFS_4"/>
</dbReference>
<dbReference type="PANTHER" id="PTHR43124:SF3">
    <property type="entry name" value="CHLORAMPHENICOL EFFLUX PUMP RV0191"/>
    <property type="match status" value="1"/>
</dbReference>
<proteinExistence type="predicted"/>
<dbReference type="EMBL" id="AP022586">
    <property type="protein sequence ID" value="BBY17057.1"/>
    <property type="molecule type" value="Genomic_DNA"/>
</dbReference>
<feature type="transmembrane region" description="Helical" evidence="6">
    <location>
        <begin position="289"/>
        <end position="311"/>
    </location>
</feature>
<feature type="transmembrane region" description="Helical" evidence="6">
    <location>
        <begin position="43"/>
        <end position="66"/>
    </location>
</feature>
<comment type="subcellular location">
    <subcellularLocation>
        <location evidence="1">Cell membrane</location>
        <topology evidence="1">Multi-pass membrane protein</topology>
    </subcellularLocation>
</comment>
<feature type="transmembrane region" description="Helical" evidence="6">
    <location>
        <begin position="202"/>
        <end position="221"/>
    </location>
</feature>
<feature type="transmembrane region" description="Helical" evidence="6">
    <location>
        <begin position="266"/>
        <end position="283"/>
    </location>
</feature>
<accession>A0AAD1IJV8</accession>
<dbReference type="SUPFAM" id="SSF103473">
    <property type="entry name" value="MFS general substrate transporter"/>
    <property type="match status" value="1"/>
</dbReference>
<name>A0AAD1IJV8_9MYCO</name>
<keyword evidence="4 6" id="KW-1133">Transmembrane helix</keyword>
<evidence type="ECO:0000313" key="8">
    <source>
        <dbReference type="EMBL" id="BBY17057.1"/>
    </source>
</evidence>
<organism evidence="8 9">
    <name type="scientific">Mycolicibacterium litorale</name>
    <dbReference type="NCBI Taxonomy" id="758802"/>
    <lineage>
        <taxon>Bacteria</taxon>
        <taxon>Bacillati</taxon>
        <taxon>Actinomycetota</taxon>
        <taxon>Actinomycetes</taxon>
        <taxon>Mycobacteriales</taxon>
        <taxon>Mycobacteriaceae</taxon>
        <taxon>Mycolicibacterium</taxon>
    </lineage>
</organism>
<dbReference type="InterPro" id="IPR020846">
    <property type="entry name" value="MFS_dom"/>
</dbReference>
<dbReference type="PROSITE" id="PS50850">
    <property type="entry name" value="MFS"/>
    <property type="match status" value="1"/>
</dbReference>
<keyword evidence="2" id="KW-1003">Cell membrane</keyword>
<dbReference type="GO" id="GO:0005886">
    <property type="term" value="C:plasma membrane"/>
    <property type="evidence" value="ECO:0007669"/>
    <property type="project" value="UniProtKB-SubCell"/>
</dbReference>
<evidence type="ECO:0000259" key="7">
    <source>
        <dbReference type="PROSITE" id="PS50850"/>
    </source>
</evidence>
<dbReference type="AlphaFoldDB" id="A0AAD1IJV8"/>
<reference evidence="8 9" key="1">
    <citation type="journal article" date="2019" name="Emerg. Microbes Infect.">
        <title>Comprehensive subspecies identification of 175 nontuberculous mycobacteria species based on 7547 genomic profiles.</title>
        <authorList>
            <person name="Matsumoto Y."/>
            <person name="Kinjo T."/>
            <person name="Motooka D."/>
            <person name="Nabeya D."/>
            <person name="Jung N."/>
            <person name="Uechi K."/>
            <person name="Horii T."/>
            <person name="Iida T."/>
            <person name="Fujita J."/>
            <person name="Nakamura S."/>
        </authorList>
    </citation>
    <scope>NUCLEOTIDE SEQUENCE [LARGE SCALE GENOMIC DNA]</scope>
    <source>
        <strain evidence="8 9">JCM 17423</strain>
    </source>
</reference>
<keyword evidence="3 6" id="KW-0812">Transmembrane</keyword>
<evidence type="ECO:0000256" key="1">
    <source>
        <dbReference type="ARBA" id="ARBA00004651"/>
    </source>
</evidence>